<keyword evidence="2" id="KW-1185">Reference proteome</keyword>
<proteinExistence type="predicted"/>
<accession>A0ABP9RY25</accession>
<gene>
    <name evidence="1" type="ORF">GCM10023322_38180</name>
</gene>
<protein>
    <submittedName>
        <fullName evidence="1">Uncharacterized protein</fullName>
    </submittedName>
</protein>
<dbReference type="Proteomes" id="UP001501570">
    <property type="component" value="Unassembled WGS sequence"/>
</dbReference>
<sequence>MAAGAISLTARQLTRIGDAVPRQLVSGTRYGGRGMDLLDH</sequence>
<evidence type="ECO:0000313" key="2">
    <source>
        <dbReference type="Proteomes" id="UP001501570"/>
    </source>
</evidence>
<dbReference type="RefSeq" id="WP_345631320.1">
    <property type="nucleotide sequence ID" value="NZ_BAABJQ010000010.1"/>
</dbReference>
<evidence type="ECO:0000313" key="1">
    <source>
        <dbReference type="EMBL" id="GAA5188175.1"/>
    </source>
</evidence>
<organism evidence="1 2">
    <name type="scientific">Rugosimonospora acidiphila</name>
    <dbReference type="NCBI Taxonomy" id="556531"/>
    <lineage>
        <taxon>Bacteria</taxon>
        <taxon>Bacillati</taxon>
        <taxon>Actinomycetota</taxon>
        <taxon>Actinomycetes</taxon>
        <taxon>Micromonosporales</taxon>
        <taxon>Micromonosporaceae</taxon>
        <taxon>Rugosimonospora</taxon>
    </lineage>
</organism>
<dbReference type="EMBL" id="BAABJQ010000010">
    <property type="protein sequence ID" value="GAA5188175.1"/>
    <property type="molecule type" value="Genomic_DNA"/>
</dbReference>
<name>A0ABP9RY25_9ACTN</name>
<reference evidence="2" key="1">
    <citation type="journal article" date="2019" name="Int. J. Syst. Evol. Microbiol.">
        <title>The Global Catalogue of Microorganisms (GCM) 10K type strain sequencing project: providing services to taxonomists for standard genome sequencing and annotation.</title>
        <authorList>
            <consortium name="The Broad Institute Genomics Platform"/>
            <consortium name="The Broad Institute Genome Sequencing Center for Infectious Disease"/>
            <person name="Wu L."/>
            <person name="Ma J."/>
        </authorList>
    </citation>
    <scope>NUCLEOTIDE SEQUENCE [LARGE SCALE GENOMIC DNA]</scope>
    <source>
        <strain evidence="2">JCM 18304</strain>
    </source>
</reference>
<comment type="caution">
    <text evidence="1">The sequence shown here is derived from an EMBL/GenBank/DDBJ whole genome shotgun (WGS) entry which is preliminary data.</text>
</comment>